<name>A0A0V1KH44_9BILA</name>
<reference evidence="1 2" key="1">
    <citation type="submission" date="2015-05" db="EMBL/GenBank/DDBJ databases">
        <title>Evolution of Trichinella species and genotypes.</title>
        <authorList>
            <person name="Korhonen P.K."/>
            <person name="Edoardo P."/>
            <person name="Giuseppe L.R."/>
            <person name="Gasser R.B."/>
        </authorList>
    </citation>
    <scope>NUCLEOTIDE SEQUENCE [LARGE SCALE GENOMIC DNA]</scope>
    <source>
        <strain evidence="1">ISS10</strain>
    </source>
</reference>
<gene>
    <name evidence="1" type="ORF">T02_2089</name>
</gene>
<proteinExistence type="predicted"/>
<evidence type="ECO:0000313" key="2">
    <source>
        <dbReference type="Proteomes" id="UP000054721"/>
    </source>
</evidence>
<accession>A0A0V1KH44</accession>
<evidence type="ECO:0000313" key="1">
    <source>
        <dbReference type="EMBL" id="KRZ46617.1"/>
    </source>
</evidence>
<dbReference type="EMBL" id="JYDW01002720">
    <property type="protein sequence ID" value="KRZ46617.1"/>
    <property type="molecule type" value="Genomic_DNA"/>
</dbReference>
<protein>
    <submittedName>
        <fullName evidence="1">Uncharacterized protein</fullName>
    </submittedName>
</protein>
<feature type="non-terminal residue" evidence="1">
    <location>
        <position position="30"/>
    </location>
</feature>
<sequence length="30" mass="3688">MHFRVCWSINWCFFSFCALLTVREVRCYGI</sequence>
<dbReference type="AlphaFoldDB" id="A0A0V1KH44"/>
<dbReference type="Proteomes" id="UP000054721">
    <property type="component" value="Unassembled WGS sequence"/>
</dbReference>
<comment type="caution">
    <text evidence="1">The sequence shown here is derived from an EMBL/GenBank/DDBJ whole genome shotgun (WGS) entry which is preliminary data.</text>
</comment>
<organism evidence="1 2">
    <name type="scientific">Trichinella nativa</name>
    <dbReference type="NCBI Taxonomy" id="6335"/>
    <lineage>
        <taxon>Eukaryota</taxon>
        <taxon>Metazoa</taxon>
        <taxon>Ecdysozoa</taxon>
        <taxon>Nematoda</taxon>
        <taxon>Enoplea</taxon>
        <taxon>Dorylaimia</taxon>
        <taxon>Trichinellida</taxon>
        <taxon>Trichinellidae</taxon>
        <taxon>Trichinella</taxon>
    </lineage>
</organism>
<keyword evidence="2" id="KW-1185">Reference proteome</keyword>